<dbReference type="PANTHER" id="PTHR21666:SF291">
    <property type="entry name" value="STAGE II SPORULATION PROTEIN Q"/>
    <property type="match status" value="1"/>
</dbReference>
<reference evidence="4 5" key="1">
    <citation type="submission" date="2021-01" db="EMBL/GenBank/DDBJ databases">
        <title>Genomic Encyclopedia of Type Strains, Phase IV (KMG-IV): sequencing the most valuable type-strain genomes for metagenomic binning, comparative biology and taxonomic classification.</title>
        <authorList>
            <person name="Goeker M."/>
        </authorList>
    </citation>
    <scope>NUCLEOTIDE SEQUENCE [LARGE SCALE GENOMIC DNA]</scope>
    <source>
        <strain evidence="4 5">DSM 25540</strain>
    </source>
</reference>
<dbReference type="RefSeq" id="WP_204695557.1">
    <property type="nucleotide sequence ID" value="NZ_JAFBEC010000001.1"/>
</dbReference>
<dbReference type="SUPFAM" id="SSF51261">
    <property type="entry name" value="Duplicated hybrid motif"/>
    <property type="match status" value="1"/>
</dbReference>
<sequence>MKDQEKKVSQEKENQGQMKQITKKPWFWPAVYLSVCAVLLSSFFIFQGGGTDLADDEGEPAEEESIFDFGNDANDEEAMPVGVEEEHMQLPVFDESVVEVVGHFYDHNATAEEQEAALVYYNQTYYQNKGIDLANPDGESFDVTAALSGEVIKAEQDPLLGHVVEISHGSDLVTAYHSLEGLQVEEGDTVTKGTIIGSAGENEYNQDAGVHAHFEVRQSGVAYNPMEALDLRMADMSFDDSEGIQEGTTPADETDTPSDEEGEDEADEREDEDAPVEDESTDEDDSDDEDTEE</sequence>
<evidence type="ECO:0000256" key="1">
    <source>
        <dbReference type="SAM" id="MobiDB-lite"/>
    </source>
</evidence>
<keyword evidence="2" id="KW-0812">Transmembrane</keyword>
<organism evidence="4 5">
    <name type="scientific">Geomicrobium sediminis</name>
    <dbReference type="NCBI Taxonomy" id="1347788"/>
    <lineage>
        <taxon>Bacteria</taxon>
        <taxon>Bacillati</taxon>
        <taxon>Bacillota</taxon>
        <taxon>Bacilli</taxon>
        <taxon>Bacillales</taxon>
        <taxon>Geomicrobium</taxon>
    </lineage>
</organism>
<proteinExistence type="predicted"/>
<accession>A0ABS2P7X9</accession>
<dbReference type="EMBL" id="JAFBEC010000001">
    <property type="protein sequence ID" value="MBM7631422.1"/>
    <property type="molecule type" value="Genomic_DNA"/>
</dbReference>
<name>A0ABS2P7X9_9BACL</name>
<dbReference type="Pfam" id="PF01551">
    <property type="entry name" value="Peptidase_M23"/>
    <property type="match status" value="1"/>
</dbReference>
<comment type="caution">
    <text evidence="4">The sequence shown here is derived from an EMBL/GenBank/DDBJ whole genome shotgun (WGS) entry which is preliminary data.</text>
</comment>
<keyword evidence="2" id="KW-0472">Membrane</keyword>
<evidence type="ECO:0000259" key="3">
    <source>
        <dbReference type="Pfam" id="PF01551"/>
    </source>
</evidence>
<dbReference type="CDD" id="cd12797">
    <property type="entry name" value="M23_peptidase"/>
    <property type="match status" value="1"/>
</dbReference>
<feature type="transmembrane region" description="Helical" evidence="2">
    <location>
        <begin position="26"/>
        <end position="46"/>
    </location>
</feature>
<protein>
    <submittedName>
        <fullName evidence="4">Stage II sporulation protein Q</fullName>
    </submittedName>
</protein>
<dbReference type="InterPro" id="IPR016047">
    <property type="entry name" value="M23ase_b-sheet_dom"/>
</dbReference>
<feature type="domain" description="M23ase beta-sheet core" evidence="3">
    <location>
        <begin position="127"/>
        <end position="225"/>
    </location>
</feature>
<evidence type="ECO:0000313" key="5">
    <source>
        <dbReference type="Proteomes" id="UP000741863"/>
    </source>
</evidence>
<dbReference type="InterPro" id="IPR050570">
    <property type="entry name" value="Cell_wall_metabolism_enzyme"/>
</dbReference>
<evidence type="ECO:0000313" key="4">
    <source>
        <dbReference type="EMBL" id="MBM7631422.1"/>
    </source>
</evidence>
<gene>
    <name evidence="4" type="ORF">JOD17_000513</name>
</gene>
<dbReference type="InterPro" id="IPR011055">
    <property type="entry name" value="Dup_hybrid_motif"/>
</dbReference>
<feature type="region of interest" description="Disordered" evidence="1">
    <location>
        <begin position="241"/>
        <end position="293"/>
    </location>
</feature>
<dbReference type="PANTHER" id="PTHR21666">
    <property type="entry name" value="PEPTIDASE-RELATED"/>
    <property type="match status" value="1"/>
</dbReference>
<keyword evidence="5" id="KW-1185">Reference proteome</keyword>
<dbReference type="Gene3D" id="2.70.70.10">
    <property type="entry name" value="Glucose Permease (Domain IIA)"/>
    <property type="match status" value="1"/>
</dbReference>
<evidence type="ECO:0000256" key="2">
    <source>
        <dbReference type="SAM" id="Phobius"/>
    </source>
</evidence>
<feature type="compositionally biased region" description="Acidic residues" evidence="1">
    <location>
        <begin position="252"/>
        <end position="293"/>
    </location>
</feature>
<keyword evidence="2" id="KW-1133">Transmembrane helix</keyword>
<dbReference type="Proteomes" id="UP000741863">
    <property type="component" value="Unassembled WGS sequence"/>
</dbReference>